<dbReference type="RefSeq" id="XP_042559552.1">
    <property type="nucleotide sequence ID" value="XM_042703618.1"/>
</dbReference>
<dbReference type="InterPro" id="IPR000010">
    <property type="entry name" value="Cystatin_dom"/>
</dbReference>
<proteinExistence type="inferred from homology"/>
<keyword evidence="2" id="KW-0732">Signal</keyword>
<dbReference type="InterPro" id="IPR046350">
    <property type="entry name" value="Cystatin_sf"/>
</dbReference>
<dbReference type="GO" id="GO:0005615">
    <property type="term" value="C:extracellular space"/>
    <property type="evidence" value="ECO:0007669"/>
    <property type="project" value="TreeGrafter"/>
</dbReference>
<feature type="signal peptide" evidence="2">
    <location>
        <begin position="1"/>
        <end position="16"/>
    </location>
</feature>
<dbReference type="GeneID" id="122128800"/>
<reference evidence="5" key="1">
    <citation type="submission" date="2025-08" db="UniProtKB">
        <authorList>
            <consortium name="RefSeq"/>
        </authorList>
    </citation>
    <scope>IDENTIFICATION</scope>
</reference>
<name>A0A8M1K6Z8_CLUHA</name>
<dbReference type="SMART" id="SM00043">
    <property type="entry name" value="CY"/>
    <property type="match status" value="1"/>
</dbReference>
<dbReference type="GO" id="GO:0004869">
    <property type="term" value="F:cysteine-type endopeptidase inhibitor activity"/>
    <property type="evidence" value="ECO:0007669"/>
    <property type="project" value="InterPro"/>
</dbReference>
<keyword evidence="4" id="KW-1185">Reference proteome</keyword>
<organism evidence="4 5">
    <name type="scientific">Clupea harengus</name>
    <name type="common">Atlantic herring</name>
    <dbReference type="NCBI Taxonomy" id="7950"/>
    <lineage>
        <taxon>Eukaryota</taxon>
        <taxon>Metazoa</taxon>
        <taxon>Chordata</taxon>
        <taxon>Craniata</taxon>
        <taxon>Vertebrata</taxon>
        <taxon>Euteleostomi</taxon>
        <taxon>Actinopterygii</taxon>
        <taxon>Neopterygii</taxon>
        <taxon>Teleostei</taxon>
        <taxon>Clupei</taxon>
        <taxon>Clupeiformes</taxon>
        <taxon>Clupeoidei</taxon>
        <taxon>Clupeidae</taxon>
        <taxon>Clupea</taxon>
    </lineage>
</organism>
<dbReference type="SUPFAM" id="SSF54403">
    <property type="entry name" value="Cystatin/monellin"/>
    <property type="match status" value="1"/>
</dbReference>
<gene>
    <name evidence="5" type="primary">zgc:194981</name>
</gene>
<dbReference type="OrthoDB" id="1908104at2759"/>
<evidence type="ECO:0000313" key="5">
    <source>
        <dbReference type="RefSeq" id="XP_042559552.1"/>
    </source>
</evidence>
<dbReference type="GO" id="GO:0031982">
    <property type="term" value="C:vesicle"/>
    <property type="evidence" value="ECO:0007669"/>
    <property type="project" value="TreeGrafter"/>
</dbReference>
<dbReference type="PANTHER" id="PTHR46186">
    <property type="entry name" value="CYSTATIN"/>
    <property type="match status" value="1"/>
</dbReference>
<dbReference type="KEGG" id="char:122128800"/>
<sequence>MSYILAILTFVATATAVVCGDGGSQRYGPDVTSAAEFGVAEHNRMSNYPYAYKVISVLSDTSQIYPPARVKYTMTVKVGETVCRNKDRVNLTDCRLQAAPNAKTMICQFVVLAVPNASFPTNSYLLSNKCN</sequence>
<evidence type="ECO:0000259" key="3">
    <source>
        <dbReference type="SMART" id="SM00043"/>
    </source>
</evidence>
<dbReference type="Gene3D" id="3.10.450.10">
    <property type="match status" value="1"/>
</dbReference>
<dbReference type="AlphaFoldDB" id="A0A8M1K6Z8"/>
<feature type="domain" description="Cystatin" evidence="3">
    <location>
        <begin position="18"/>
        <end position="131"/>
    </location>
</feature>
<feature type="chain" id="PRO_5035472640" evidence="2">
    <location>
        <begin position="17"/>
        <end position="131"/>
    </location>
</feature>
<dbReference type="CDD" id="cd00042">
    <property type="entry name" value="CY"/>
    <property type="match status" value="1"/>
</dbReference>
<comment type="similarity">
    <text evidence="1">Belongs to the cystatin family.</text>
</comment>
<accession>A0A8M1K6Z8</accession>
<dbReference type="PANTHER" id="PTHR46186:SF12">
    <property type="entry name" value="CYSTATIN C (AMYLOID ANGIOPATHY AND CEREBRAL HEMORRHAGE)-RELATED"/>
    <property type="match status" value="1"/>
</dbReference>
<evidence type="ECO:0000256" key="2">
    <source>
        <dbReference type="SAM" id="SignalP"/>
    </source>
</evidence>
<dbReference type="Proteomes" id="UP000515152">
    <property type="component" value="Chromosome 24"/>
</dbReference>
<evidence type="ECO:0000256" key="1">
    <source>
        <dbReference type="ARBA" id="ARBA00009403"/>
    </source>
</evidence>
<dbReference type="GO" id="GO:0005737">
    <property type="term" value="C:cytoplasm"/>
    <property type="evidence" value="ECO:0007669"/>
    <property type="project" value="TreeGrafter"/>
</dbReference>
<dbReference type="Pfam" id="PF00031">
    <property type="entry name" value="Cystatin"/>
    <property type="match status" value="1"/>
</dbReference>
<evidence type="ECO:0000313" key="4">
    <source>
        <dbReference type="Proteomes" id="UP000515152"/>
    </source>
</evidence>
<protein>
    <submittedName>
        <fullName evidence="5">Uncharacterized protein zgc:194981</fullName>
    </submittedName>
</protein>